<dbReference type="EMBL" id="FCOX02000033">
    <property type="protein sequence ID" value="SAK95392.1"/>
    <property type="molecule type" value="Genomic_DNA"/>
</dbReference>
<reference evidence="3" key="1">
    <citation type="submission" date="2016-01" db="EMBL/GenBank/DDBJ databases">
        <authorList>
            <person name="Peeters C."/>
        </authorList>
    </citation>
    <scope>NUCLEOTIDE SEQUENCE</scope>
    <source>
        <strain evidence="3">LMG 29321</strain>
    </source>
</reference>
<dbReference type="InterPro" id="IPR023346">
    <property type="entry name" value="Lysozyme-like_dom_sf"/>
</dbReference>
<dbReference type="RefSeq" id="WP_062608862.1">
    <property type="nucleotide sequence ID" value="NZ_FCOX02000033.1"/>
</dbReference>
<evidence type="ECO:0000313" key="4">
    <source>
        <dbReference type="Proteomes" id="UP000071859"/>
    </source>
</evidence>
<evidence type="ECO:0000256" key="1">
    <source>
        <dbReference type="SAM" id="MobiDB-lite"/>
    </source>
</evidence>
<dbReference type="CDD" id="cd00254">
    <property type="entry name" value="LT-like"/>
    <property type="match status" value="1"/>
</dbReference>
<name>A0A158DLA8_9BURK</name>
<keyword evidence="4" id="KW-1185">Reference proteome</keyword>
<feature type="compositionally biased region" description="Basic and acidic residues" evidence="1">
    <location>
        <begin position="332"/>
        <end position="361"/>
    </location>
</feature>
<dbReference type="Gene3D" id="1.10.530.10">
    <property type="match status" value="1"/>
</dbReference>
<dbReference type="Pfam" id="PF01464">
    <property type="entry name" value="SLT"/>
    <property type="match status" value="1"/>
</dbReference>
<dbReference type="AlphaFoldDB" id="A0A158DLA8"/>
<organism evidence="3 4">
    <name type="scientific">Caballeronia calidae</name>
    <dbReference type="NCBI Taxonomy" id="1777139"/>
    <lineage>
        <taxon>Bacteria</taxon>
        <taxon>Pseudomonadati</taxon>
        <taxon>Pseudomonadota</taxon>
        <taxon>Betaproteobacteria</taxon>
        <taxon>Burkholderiales</taxon>
        <taxon>Burkholderiaceae</taxon>
        <taxon>Caballeronia</taxon>
    </lineage>
</organism>
<dbReference type="OrthoDB" id="92254at2"/>
<accession>A0A158DLA8</accession>
<evidence type="ECO:0000259" key="2">
    <source>
        <dbReference type="Pfam" id="PF01464"/>
    </source>
</evidence>
<dbReference type="InterPro" id="IPR008258">
    <property type="entry name" value="Transglycosylase_SLT_dom_1"/>
</dbReference>
<dbReference type="Proteomes" id="UP000071859">
    <property type="component" value="Unassembled WGS sequence"/>
</dbReference>
<sequence>MSELDQFTINYKIQVNAALQNLAKLNAETTKTNKSFMASEKGAKELGEALANGLSGAIPGLGRLQTGLKAITSELGFMTAGATALTAALANMWRVRTQINEQRVQSRDAGVGAVRLEDWQRRMASGNVSRGMVANAVTGSQSFLRGAYADPSRLGPANRLLGMLGINPAAGGAPISNTDFLTRLATRWHGQNDSTVSAEAQMVGINKDVALKMKEMGAAFGEIGMSLEQMKNYLDVAKNVHKLNDELAVFNEQITQLGEKFAGPVLSSVTTLLKLINDAHLPTTTGGAAASMDHQLGAGEDAGSGIAAALIEDKANREAATKKETQTANETARWEREAQKQKEREAAEENRQKQELAKQEDQSNSDFQGTVGEMTLAINAFGSFVGQFGHSVSEQQVRAAWAGTVGLAGGISTSGHKQLGVGETPGTINFDSNAANAAYKGVADSGQYGSIIKAKAAKYGIPENVLRGIVGAESTFDPNAHSGSSYGLAGINKVNWKAYGLNESNWTDPDKNIDAGAAIYRDMLKKAKGDQTLALRYYNGGFDRSKWGAQNAAYPGRVLGVNNLTGPQAIAMDPNYKGPWKFSGPSGLAAGKGESFESIQLLDIQKTIAARAGVSLSQLQNRGAKFGDVNFAAQNYMSELANSRFAINQGLGAAGLTDIQRGNLMANLKTTDLQILNMSRYMPQILGTTQAGGRENTIGQQAVHVVVDVNSDFLKHVRTEVKQMNGQAYRTLGNSMATGIKY</sequence>
<proteinExistence type="predicted"/>
<feature type="region of interest" description="Disordered" evidence="1">
    <location>
        <begin position="317"/>
        <end position="367"/>
    </location>
</feature>
<evidence type="ECO:0000313" key="3">
    <source>
        <dbReference type="EMBL" id="SAK95392.1"/>
    </source>
</evidence>
<protein>
    <submittedName>
        <fullName evidence="3">Lytic transglycosylase catalytic subunit</fullName>
    </submittedName>
</protein>
<comment type="caution">
    <text evidence="3">The sequence shown here is derived from an EMBL/GenBank/DDBJ whole genome shotgun (WGS) entry which is preliminary data.</text>
</comment>
<dbReference type="SUPFAM" id="SSF53955">
    <property type="entry name" value="Lysozyme-like"/>
    <property type="match status" value="1"/>
</dbReference>
<feature type="domain" description="Transglycosylase SLT" evidence="2">
    <location>
        <begin position="451"/>
        <end position="553"/>
    </location>
</feature>
<gene>
    <name evidence="3" type="ORF">AWB78_05335</name>
</gene>